<dbReference type="OrthoDB" id="1937541at2759"/>
<keyword evidence="1" id="KW-1133">Transmembrane helix</keyword>
<sequence length="234" mass="26435">MTKRYKNLEAKLRELQSILDEALLLGPETQFHDSISKDIKQKLAFIGILLSAEVASHPSKPHHLHHISERLSTLERRFHQWNSSRTLSYQDFDKDSTCSCTNSCLNDDETDLMPFEDPQKPFSYSNCEKAMVVEYSGNVSEATKKPSGEINNGFDKLASFEDAEDFFEDFVGDMEIVEFDGALLRKTEGKGKKDTDLERDEGRRGSTFGEKCCALAGGVVIGMILMGFIMFQPR</sequence>
<evidence type="ECO:0000256" key="1">
    <source>
        <dbReference type="SAM" id="Phobius"/>
    </source>
</evidence>
<feature type="non-terminal residue" evidence="3">
    <location>
        <position position="1"/>
    </location>
</feature>
<organism evidence="3 4">
    <name type="scientific">Mucuna pruriens</name>
    <name type="common">Velvet bean</name>
    <name type="synonym">Dolichos pruriens</name>
    <dbReference type="NCBI Taxonomy" id="157652"/>
    <lineage>
        <taxon>Eukaryota</taxon>
        <taxon>Viridiplantae</taxon>
        <taxon>Streptophyta</taxon>
        <taxon>Embryophyta</taxon>
        <taxon>Tracheophyta</taxon>
        <taxon>Spermatophyta</taxon>
        <taxon>Magnoliopsida</taxon>
        <taxon>eudicotyledons</taxon>
        <taxon>Gunneridae</taxon>
        <taxon>Pentapetalae</taxon>
        <taxon>rosids</taxon>
        <taxon>fabids</taxon>
        <taxon>Fabales</taxon>
        <taxon>Fabaceae</taxon>
        <taxon>Papilionoideae</taxon>
        <taxon>50 kb inversion clade</taxon>
        <taxon>NPAAA clade</taxon>
        <taxon>indigoferoid/millettioid clade</taxon>
        <taxon>Phaseoleae</taxon>
        <taxon>Mucuna</taxon>
    </lineage>
</organism>
<dbReference type="Proteomes" id="UP000257109">
    <property type="component" value="Unassembled WGS sequence"/>
</dbReference>
<keyword evidence="1" id="KW-0472">Membrane</keyword>
<proteinExistence type="predicted"/>
<feature type="domain" description="DUF7610" evidence="2">
    <location>
        <begin position="8"/>
        <end position="84"/>
    </location>
</feature>
<evidence type="ECO:0000259" key="2">
    <source>
        <dbReference type="Pfam" id="PF24583"/>
    </source>
</evidence>
<keyword evidence="1" id="KW-0812">Transmembrane</keyword>
<accession>A0A371HBU7</accession>
<dbReference type="EMBL" id="QJKJ01003034">
    <property type="protein sequence ID" value="RDY00283.1"/>
    <property type="molecule type" value="Genomic_DNA"/>
</dbReference>
<evidence type="ECO:0000313" key="4">
    <source>
        <dbReference type="Proteomes" id="UP000257109"/>
    </source>
</evidence>
<reference evidence="3" key="1">
    <citation type="submission" date="2018-05" db="EMBL/GenBank/DDBJ databases">
        <title>Draft genome of Mucuna pruriens seed.</title>
        <authorList>
            <person name="Nnadi N.E."/>
            <person name="Vos R."/>
            <person name="Hasami M.H."/>
            <person name="Devisetty U.K."/>
            <person name="Aguiy J.C."/>
        </authorList>
    </citation>
    <scope>NUCLEOTIDE SEQUENCE [LARGE SCALE GENOMIC DNA]</scope>
    <source>
        <strain evidence="3">JCA_2017</strain>
    </source>
</reference>
<dbReference type="InterPro" id="IPR056029">
    <property type="entry name" value="DUF7610"/>
</dbReference>
<evidence type="ECO:0000313" key="3">
    <source>
        <dbReference type="EMBL" id="RDY00283.1"/>
    </source>
</evidence>
<keyword evidence="4" id="KW-1185">Reference proteome</keyword>
<dbReference type="Pfam" id="PF24583">
    <property type="entry name" value="DUF7610"/>
    <property type="match status" value="1"/>
</dbReference>
<gene>
    <name evidence="3" type="ORF">CR513_16541</name>
</gene>
<protein>
    <recommendedName>
        <fullName evidence="2">DUF7610 domain-containing protein</fullName>
    </recommendedName>
</protein>
<feature type="transmembrane region" description="Helical" evidence="1">
    <location>
        <begin position="212"/>
        <end position="231"/>
    </location>
</feature>
<name>A0A371HBU7_MUCPR</name>
<comment type="caution">
    <text evidence="3">The sequence shown here is derived from an EMBL/GenBank/DDBJ whole genome shotgun (WGS) entry which is preliminary data.</text>
</comment>
<dbReference type="AlphaFoldDB" id="A0A371HBU7"/>